<organism evidence="3 4">
    <name type="scientific">Bacillus selenitireducens (strain ATCC 700615 / DSM 15326 / MLS10)</name>
    <dbReference type="NCBI Taxonomy" id="439292"/>
    <lineage>
        <taxon>Bacteria</taxon>
        <taxon>Bacillati</taxon>
        <taxon>Bacillota</taxon>
        <taxon>Bacilli</taxon>
        <taxon>Bacillales</taxon>
        <taxon>Bacillaceae</taxon>
        <taxon>Salisediminibacterium</taxon>
    </lineage>
</organism>
<accession>D6XUV3</accession>
<dbReference type="InterPro" id="IPR000866">
    <property type="entry name" value="AhpC/TSA"/>
</dbReference>
<dbReference type="EMBL" id="CP001791">
    <property type="protein sequence ID" value="ADH99589.1"/>
    <property type="molecule type" value="Genomic_DNA"/>
</dbReference>
<dbReference type="STRING" id="439292.Bsel_2085"/>
<reference evidence="3" key="1">
    <citation type="submission" date="2009-10" db="EMBL/GenBank/DDBJ databases">
        <title>Complete sequence of Bacillus selenitireducens MLS10.</title>
        <authorList>
            <consortium name="US DOE Joint Genome Institute"/>
            <person name="Lucas S."/>
            <person name="Copeland A."/>
            <person name="Lapidus A."/>
            <person name="Glavina del Rio T."/>
            <person name="Dalin E."/>
            <person name="Tice H."/>
            <person name="Bruce D."/>
            <person name="Goodwin L."/>
            <person name="Pitluck S."/>
            <person name="Sims D."/>
            <person name="Brettin T."/>
            <person name="Detter J.C."/>
            <person name="Han C."/>
            <person name="Larimer F."/>
            <person name="Land M."/>
            <person name="Hauser L."/>
            <person name="Kyrpides N."/>
            <person name="Ovchinnikova G."/>
            <person name="Stolz J."/>
        </authorList>
    </citation>
    <scope>NUCLEOTIDE SEQUENCE [LARGE SCALE GENOMIC DNA]</scope>
    <source>
        <strain evidence="3">MLS10</strain>
    </source>
</reference>
<dbReference type="KEGG" id="bse:Bsel_2085"/>
<dbReference type="RefSeq" id="WP_013173011.1">
    <property type="nucleotide sequence ID" value="NC_014219.1"/>
</dbReference>
<dbReference type="InterPro" id="IPR013766">
    <property type="entry name" value="Thioredoxin_domain"/>
</dbReference>
<evidence type="ECO:0000259" key="2">
    <source>
        <dbReference type="PROSITE" id="PS51352"/>
    </source>
</evidence>
<dbReference type="CDD" id="cd02966">
    <property type="entry name" value="TlpA_like_family"/>
    <property type="match status" value="1"/>
</dbReference>
<keyword evidence="4" id="KW-1185">Reference proteome</keyword>
<dbReference type="GO" id="GO:0016209">
    <property type="term" value="F:antioxidant activity"/>
    <property type="evidence" value="ECO:0007669"/>
    <property type="project" value="InterPro"/>
</dbReference>
<dbReference type="SUPFAM" id="SSF52833">
    <property type="entry name" value="Thioredoxin-like"/>
    <property type="match status" value="1"/>
</dbReference>
<dbReference type="Proteomes" id="UP000000271">
    <property type="component" value="Chromosome"/>
</dbReference>
<dbReference type="eggNOG" id="COG0526">
    <property type="taxonomic scope" value="Bacteria"/>
</dbReference>
<sequence>MELRDKQHFELSTISGDETFRLLDFKGTPLVLTFWVSWCPDCERDLKIKHELAQKIPGDELQFVMIHVTGRDTSTEAGKAFMQEKGYSFLSLSDRGTQIYDAWHCMTAPTTFIMDSNLTVLGRLNDKSSFEELMTAIGKAIQ</sequence>
<evidence type="ECO:0000313" key="3">
    <source>
        <dbReference type="EMBL" id="ADH99589.1"/>
    </source>
</evidence>
<dbReference type="OrthoDB" id="25753at2"/>
<gene>
    <name evidence="3" type="ordered locus">Bsel_2085</name>
</gene>
<dbReference type="InterPro" id="IPR050553">
    <property type="entry name" value="Thioredoxin_ResA/DsbE_sf"/>
</dbReference>
<dbReference type="GO" id="GO:0016491">
    <property type="term" value="F:oxidoreductase activity"/>
    <property type="evidence" value="ECO:0007669"/>
    <property type="project" value="InterPro"/>
</dbReference>
<feature type="domain" description="Thioredoxin" evidence="2">
    <location>
        <begin position="1"/>
        <end position="142"/>
    </location>
</feature>
<dbReference type="PROSITE" id="PS51352">
    <property type="entry name" value="THIOREDOXIN_2"/>
    <property type="match status" value="1"/>
</dbReference>
<dbReference type="InterPro" id="IPR036249">
    <property type="entry name" value="Thioredoxin-like_sf"/>
</dbReference>
<evidence type="ECO:0000256" key="1">
    <source>
        <dbReference type="ARBA" id="ARBA00023157"/>
    </source>
</evidence>
<dbReference type="PANTHER" id="PTHR42852:SF17">
    <property type="entry name" value="THIOREDOXIN-LIKE PROTEIN HI_1115"/>
    <property type="match status" value="1"/>
</dbReference>
<keyword evidence="1" id="KW-1015">Disulfide bond</keyword>
<name>D6XUV3_BACIE</name>
<proteinExistence type="predicted"/>
<dbReference type="AlphaFoldDB" id="D6XUV3"/>
<evidence type="ECO:0000313" key="4">
    <source>
        <dbReference type="Proteomes" id="UP000000271"/>
    </source>
</evidence>
<protein>
    <submittedName>
        <fullName evidence="3">Alkyl hydroperoxide reductase/ Thiol specific antioxidant/ Mal allergen</fullName>
    </submittedName>
</protein>
<dbReference type="HOGENOM" id="CLU_042529_11_4_9"/>
<dbReference type="PANTHER" id="PTHR42852">
    <property type="entry name" value="THIOL:DISULFIDE INTERCHANGE PROTEIN DSBE"/>
    <property type="match status" value="1"/>
</dbReference>
<dbReference type="Gene3D" id="3.40.30.10">
    <property type="entry name" value="Glutaredoxin"/>
    <property type="match status" value="1"/>
</dbReference>
<dbReference type="Pfam" id="PF00578">
    <property type="entry name" value="AhpC-TSA"/>
    <property type="match status" value="1"/>
</dbReference>